<dbReference type="InterPro" id="IPR007694">
    <property type="entry name" value="DNA_helicase_DnaB-like_C"/>
</dbReference>
<dbReference type="SUPFAM" id="SSF52540">
    <property type="entry name" value="P-loop containing nucleoside triphosphate hydrolases"/>
    <property type="match status" value="1"/>
</dbReference>
<dbReference type="InterPro" id="IPR036185">
    <property type="entry name" value="DNA_heli_DnaB-like_N_sf"/>
</dbReference>
<dbReference type="GO" id="GO:0006269">
    <property type="term" value="P:DNA replication, synthesis of primer"/>
    <property type="evidence" value="ECO:0007669"/>
    <property type="project" value="UniProtKB-UniRule"/>
</dbReference>
<dbReference type="GO" id="GO:0016787">
    <property type="term" value="F:hydrolase activity"/>
    <property type="evidence" value="ECO:0007669"/>
    <property type="project" value="UniProtKB-KW"/>
</dbReference>
<name>A0AAU7P1D7_9GAMM</name>
<evidence type="ECO:0000256" key="7">
    <source>
        <dbReference type="ARBA" id="ARBA00022840"/>
    </source>
</evidence>
<dbReference type="FunFam" id="3.40.50.300:FF:000076">
    <property type="entry name" value="Replicative DNA helicase"/>
    <property type="match status" value="1"/>
</dbReference>
<dbReference type="EMBL" id="CP157744">
    <property type="protein sequence ID" value="XBS22691.1"/>
    <property type="molecule type" value="Genomic_DNA"/>
</dbReference>
<evidence type="ECO:0000256" key="8">
    <source>
        <dbReference type="ARBA" id="ARBA00023125"/>
    </source>
</evidence>
<evidence type="ECO:0000256" key="10">
    <source>
        <dbReference type="ARBA" id="ARBA00048954"/>
    </source>
</evidence>
<dbReference type="PANTHER" id="PTHR30153">
    <property type="entry name" value="REPLICATIVE DNA HELICASE DNAB"/>
    <property type="match status" value="1"/>
</dbReference>
<dbReference type="InterPro" id="IPR007692">
    <property type="entry name" value="DNA_helicase_DnaB"/>
</dbReference>
<organism evidence="14 15">
    <name type="scientific">Methylomarinum roseum</name>
    <dbReference type="NCBI Taxonomy" id="3067653"/>
    <lineage>
        <taxon>Bacteria</taxon>
        <taxon>Pseudomonadati</taxon>
        <taxon>Pseudomonadota</taxon>
        <taxon>Gammaproteobacteria</taxon>
        <taxon>Methylococcales</taxon>
        <taxon>Methylococcaceae</taxon>
        <taxon>Methylomarinum</taxon>
    </lineage>
</organism>
<dbReference type="Gene3D" id="1.10.860.10">
    <property type="entry name" value="DNAb Helicase, Chain A"/>
    <property type="match status" value="1"/>
</dbReference>
<dbReference type="GO" id="GO:0043139">
    <property type="term" value="F:5'-3' DNA helicase activity"/>
    <property type="evidence" value="ECO:0007669"/>
    <property type="project" value="UniProtKB-EC"/>
</dbReference>
<evidence type="ECO:0000313" key="14">
    <source>
        <dbReference type="EMBL" id="XBS22691.1"/>
    </source>
</evidence>
<dbReference type="Proteomes" id="UP001225378">
    <property type="component" value="Plasmid unnamed2"/>
</dbReference>
<dbReference type="AlphaFoldDB" id="A0AAU7P1D7"/>
<sequence length="470" mass="52152">MKKTVISDPIYQDNALRADDPDSFVKMDNDPLIFNLQAEKSVIGGLIIKPGSWDDIASIVQSDDFYVSEHKAVFTVISRMVDESKEVDILTVSNELEGSNISFNFLGELAKDTPSAANIKAYAKIVKDQSDYRKLMQAVGKIKQNASLKTPDYNIDHHLNDAERLINQIIDGRSNGKNKFSGLTNVLPKVLDKIEEMFESEGGLVGYSSGFTDLDDITSGIVPSDLIIVAARPSMGKTSFSMNIGENIAQSTGLPIAVFSMEMPEEQLGLRMLASQGRIPLNHLRSGKMTDSDWPKLTAGITRLKTMDINIDDTPALSPNEMKAKVKQLVREKGKLGAVIVDYIQLMRGNNEKESRINQLSEISRSLKSIAKEFDVPVIALSQLNRNLEQRPNKRPVMSDLRESGAIEQDADVIMFVYRDEVYNEDSPDKGTSEIIIGKQRNGPLGTARLTFAGEYTRFGNFINQSYDVD</sequence>
<keyword evidence="4 12" id="KW-0547">Nucleotide-binding</keyword>
<feature type="domain" description="SF4 helicase" evidence="13">
    <location>
        <begin position="200"/>
        <end position="466"/>
    </location>
</feature>
<protein>
    <recommendedName>
        <fullName evidence="11 12">Replicative DNA helicase</fullName>
        <ecNumber evidence="11 12">5.6.2.3</ecNumber>
    </recommendedName>
</protein>
<dbReference type="SUPFAM" id="SSF48024">
    <property type="entry name" value="N-terminal domain of DnaB helicase"/>
    <property type="match status" value="1"/>
</dbReference>
<reference evidence="14 15" key="1">
    <citation type="journal article" date="2024" name="Microbiology">
        <title>Methylomarinum rosea sp. nov., a novel halophilic methanotrophic bacterium from the hypersaline Lake Elton.</title>
        <authorList>
            <person name="Suleimanov R.Z."/>
            <person name="Oshkin I.Y."/>
            <person name="Danilova O.V."/>
            <person name="Suzina N.E."/>
            <person name="Dedysh S.N."/>
        </authorList>
    </citation>
    <scope>NUCLEOTIDE SEQUENCE [LARGE SCALE GENOMIC DNA]</scope>
    <source>
        <strain evidence="14 15">Ch1-1</strain>
        <plasmid evidence="15">unnamed2</plasmid>
    </source>
</reference>
<keyword evidence="9" id="KW-0413">Isomerase</keyword>
<dbReference type="GO" id="GO:0005524">
    <property type="term" value="F:ATP binding"/>
    <property type="evidence" value="ECO:0007669"/>
    <property type="project" value="UniProtKB-UniRule"/>
</dbReference>
<evidence type="ECO:0000313" key="15">
    <source>
        <dbReference type="Proteomes" id="UP001225378"/>
    </source>
</evidence>
<evidence type="ECO:0000259" key="13">
    <source>
        <dbReference type="PROSITE" id="PS51199"/>
    </source>
</evidence>
<evidence type="ECO:0000256" key="12">
    <source>
        <dbReference type="RuleBase" id="RU362085"/>
    </source>
</evidence>
<dbReference type="CDD" id="cd00984">
    <property type="entry name" value="DnaB_C"/>
    <property type="match status" value="1"/>
</dbReference>
<keyword evidence="7 12" id="KW-0067">ATP-binding</keyword>
<dbReference type="PROSITE" id="PS51199">
    <property type="entry name" value="SF4_HELICASE"/>
    <property type="match status" value="1"/>
</dbReference>
<evidence type="ECO:0000256" key="3">
    <source>
        <dbReference type="ARBA" id="ARBA00022705"/>
    </source>
</evidence>
<evidence type="ECO:0000256" key="6">
    <source>
        <dbReference type="ARBA" id="ARBA00022806"/>
    </source>
</evidence>
<dbReference type="InterPro" id="IPR016136">
    <property type="entry name" value="DNA_helicase_N/primase_C"/>
</dbReference>
<keyword evidence="5 12" id="KW-0378">Hydrolase</keyword>
<evidence type="ECO:0000256" key="9">
    <source>
        <dbReference type="ARBA" id="ARBA00023235"/>
    </source>
</evidence>
<keyword evidence="3 12" id="KW-0235">DNA replication</keyword>
<evidence type="ECO:0000256" key="5">
    <source>
        <dbReference type="ARBA" id="ARBA00022801"/>
    </source>
</evidence>
<evidence type="ECO:0000256" key="11">
    <source>
        <dbReference type="NCBIfam" id="TIGR00665"/>
    </source>
</evidence>
<keyword evidence="2 12" id="KW-0639">Primosome</keyword>
<evidence type="ECO:0000256" key="2">
    <source>
        <dbReference type="ARBA" id="ARBA00022515"/>
    </source>
</evidence>
<dbReference type="Pfam" id="PF03796">
    <property type="entry name" value="DnaB_C"/>
    <property type="match status" value="1"/>
</dbReference>
<dbReference type="InterPro" id="IPR007693">
    <property type="entry name" value="DNA_helicase_DnaB-like_N"/>
</dbReference>
<gene>
    <name evidence="14" type="primary">dnaB</name>
    <name evidence="14" type="ORF">Q9L42_020470</name>
</gene>
<keyword evidence="14" id="KW-0614">Plasmid</keyword>
<dbReference type="PANTHER" id="PTHR30153:SF2">
    <property type="entry name" value="REPLICATIVE DNA HELICASE"/>
    <property type="match status" value="1"/>
</dbReference>
<geneLocation type="plasmid" evidence="14 15">
    <name>unnamed2</name>
</geneLocation>
<dbReference type="GO" id="GO:0005829">
    <property type="term" value="C:cytosol"/>
    <property type="evidence" value="ECO:0007669"/>
    <property type="project" value="TreeGrafter"/>
</dbReference>
<evidence type="ECO:0000256" key="4">
    <source>
        <dbReference type="ARBA" id="ARBA00022741"/>
    </source>
</evidence>
<dbReference type="RefSeq" id="WP_305910532.1">
    <property type="nucleotide sequence ID" value="NZ_CP157744.1"/>
</dbReference>
<comment type="function">
    <text evidence="12">The main replicative DNA helicase, it participates in initiation and elongation during chromosome replication. Travels ahead of the DNA replisome, separating dsDNA into templates for DNA synthesis. A processive ATP-dependent 5'-3' DNA helicase it has DNA-dependent ATPase activity.</text>
</comment>
<dbReference type="KEGG" id="mech:Q9L42_020470"/>
<dbReference type="Gene3D" id="3.40.50.300">
    <property type="entry name" value="P-loop containing nucleotide triphosphate hydrolases"/>
    <property type="match status" value="1"/>
</dbReference>
<accession>A0AAU7P1D7</accession>
<keyword evidence="6 12" id="KW-0347">Helicase</keyword>
<dbReference type="GO" id="GO:1990077">
    <property type="term" value="C:primosome complex"/>
    <property type="evidence" value="ECO:0007669"/>
    <property type="project" value="UniProtKB-UniRule"/>
</dbReference>
<proteinExistence type="inferred from homology"/>
<dbReference type="Pfam" id="PF00772">
    <property type="entry name" value="DnaB"/>
    <property type="match status" value="1"/>
</dbReference>
<keyword evidence="15" id="KW-1185">Reference proteome</keyword>
<evidence type="ECO:0000256" key="1">
    <source>
        <dbReference type="ARBA" id="ARBA00008428"/>
    </source>
</evidence>
<dbReference type="EC" id="5.6.2.3" evidence="11 12"/>
<dbReference type="GO" id="GO:0003677">
    <property type="term" value="F:DNA binding"/>
    <property type="evidence" value="ECO:0007669"/>
    <property type="project" value="UniProtKB-UniRule"/>
</dbReference>
<dbReference type="InterPro" id="IPR027417">
    <property type="entry name" value="P-loop_NTPase"/>
</dbReference>
<comment type="catalytic activity">
    <reaction evidence="10 12">
        <text>ATP + H2O = ADP + phosphate + H(+)</text>
        <dbReference type="Rhea" id="RHEA:13065"/>
        <dbReference type="ChEBI" id="CHEBI:15377"/>
        <dbReference type="ChEBI" id="CHEBI:15378"/>
        <dbReference type="ChEBI" id="CHEBI:30616"/>
        <dbReference type="ChEBI" id="CHEBI:43474"/>
        <dbReference type="ChEBI" id="CHEBI:456216"/>
        <dbReference type="EC" id="5.6.2.3"/>
    </reaction>
</comment>
<keyword evidence="8 12" id="KW-0238">DNA-binding</keyword>
<dbReference type="NCBIfam" id="TIGR00665">
    <property type="entry name" value="DnaB"/>
    <property type="match status" value="1"/>
</dbReference>
<comment type="similarity">
    <text evidence="1 12">Belongs to the helicase family. DnaB subfamily.</text>
</comment>
<dbReference type="GO" id="GO:0042802">
    <property type="term" value="F:identical protein binding"/>
    <property type="evidence" value="ECO:0007669"/>
    <property type="project" value="UniProtKB-ARBA"/>
</dbReference>